<evidence type="ECO:0000256" key="1">
    <source>
        <dbReference type="SAM" id="Phobius"/>
    </source>
</evidence>
<feature type="transmembrane region" description="Helical" evidence="1">
    <location>
        <begin position="6"/>
        <end position="28"/>
    </location>
</feature>
<protein>
    <submittedName>
        <fullName evidence="2">Uncharacterized protein</fullName>
    </submittedName>
</protein>
<keyword evidence="1" id="KW-0812">Transmembrane</keyword>
<dbReference type="AlphaFoldDB" id="A0A7U8GSR4"/>
<keyword evidence="1" id="KW-0472">Membrane</keyword>
<sequence length="41" mass="4680">MYTDVSALQLFYVAFLIAGSAGSLIILLKNRKKIWQKIHLD</sequence>
<evidence type="ECO:0000313" key="3">
    <source>
        <dbReference type="Proteomes" id="UP000002171"/>
    </source>
</evidence>
<comment type="caution">
    <text evidence="2">The sequence shown here is derived from an EMBL/GenBank/DDBJ whole genome shotgun (WGS) entry which is preliminary data.</text>
</comment>
<keyword evidence="1" id="KW-1133">Transmembrane helix</keyword>
<dbReference type="RefSeq" id="WP_007020235.1">
    <property type="nucleotide sequence ID" value="NZ_CH724125.1"/>
</dbReference>
<gene>
    <name evidence="2" type="ORF">MED92_13226</name>
</gene>
<accession>A0A7U8GSR4</accession>
<dbReference type="EMBL" id="AAOW01000007">
    <property type="protein sequence ID" value="EAR61618.1"/>
    <property type="molecule type" value="Genomic_DNA"/>
</dbReference>
<evidence type="ECO:0000313" key="2">
    <source>
        <dbReference type="EMBL" id="EAR61618.1"/>
    </source>
</evidence>
<organism evidence="2 3">
    <name type="scientific">Neptuniibacter caesariensis</name>
    <dbReference type="NCBI Taxonomy" id="207954"/>
    <lineage>
        <taxon>Bacteria</taxon>
        <taxon>Pseudomonadati</taxon>
        <taxon>Pseudomonadota</taxon>
        <taxon>Gammaproteobacteria</taxon>
        <taxon>Oceanospirillales</taxon>
        <taxon>Oceanospirillaceae</taxon>
        <taxon>Neptuniibacter</taxon>
    </lineage>
</organism>
<reference evidence="2 3" key="1">
    <citation type="submission" date="2006-02" db="EMBL/GenBank/DDBJ databases">
        <authorList>
            <person name="Pinhassi J."/>
            <person name="Pedros-Alio C."/>
            <person name="Ferriera S."/>
            <person name="Johnson J."/>
            <person name="Kravitz S."/>
            <person name="Halpern A."/>
            <person name="Remington K."/>
            <person name="Beeson K."/>
            <person name="Tran B."/>
            <person name="Rogers Y.-H."/>
            <person name="Friedman R."/>
            <person name="Venter J.C."/>
        </authorList>
    </citation>
    <scope>NUCLEOTIDE SEQUENCE [LARGE SCALE GENOMIC DNA]</scope>
    <source>
        <strain evidence="2 3">MED92</strain>
    </source>
</reference>
<name>A0A7U8GSR4_NEPCE</name>
<keyword evidence="3" id="KW-1185">Reference proteome</keyword>
<dbReference type="Proteomes" id="UP000002171">
    <property type="component" value="Unassembled WGS sequence"/>
</dbReference>
<proteinExistence type="predicted"/>